<dbReference type="KEGG" id="dmm:dnm_029040"/>
<evidence type="ECO:0000313" key="1">
    <source>
        <dbReference type="EMBL" id="QTA86879.1"/>
    </source>
</evidence>
<protein>
    <submittedName>
        <fullName evidence="1">Uncharacterized protein</fullName>
    </submittedName>
</protein>
<dbReference type="EMBL" id="CP061800">
    <property type="protein sequence ID" value="QTA86879.1"/>
    <property type="molecule type" value="Genomic_DNA"/>
</dbReference>
<dbReference type="Proteomes" id="UP000663722">
    <property type="component" value="Chromosome"/>
</dbReference>
<evidence type="ECO:0000313" key="2">
    <source>
        <dbReference type="Proteomes" id="UP000663722"/>
    </source>
</evidence>
<gene>
    <name evidence="1" type="ORF">dnm_029040</name>
</gene>
<accession>A0A975GMM5</accession>
<proteinExistence type="predicted"/>
<dbReference type="AlphaFoldDB" id="A0A975GMM5"/>
<name>A0A975GMM5_9BACT</name>
<reference evidence="1" key="1">
    <citation type="journal article" date="2021" name="Microb. Physiol.">
        <title>Proteogenomic Insights into the Physiology of Marine, Sulfate-Reducing, Filamentous Desulfonema limicola and Desulfonema magnum.</title>
        <authorList>
            <person name="Schnaars V."/>
            <person name="Wohlbrand L."/>
            <person name="Scheve S."/>
            <person name="Hinrichs C."/>
            <person name="Reinhardt R."/>
            <person name="Rabus R."/>
        </authorList>
    </citation>
    <scope>NUCLEOTIDE SEQUENCE</scope>
    <source>
        <strain evidence="1">4be13</strain>
    </source>
</reference>
<keyword evidence="2" id="KW-1185">Reference proteome</keyword>
<organism evidence="1 2">
    <name type="scientific">Desulfonema magnum</name>
    <dbReference type="NCBI Taxonomy" id="45655"/>
    <lineage>
        <taxon>Bacteria</taxon>
        <taxon>Pseudomonadati</taxon>
        <taxon>Thermodesulfobacteriota</taxon>
        <taxon>Desulfobacteria</taxon>
        <taxon>Desulfobacterales</taxon>
        <taxon>Desulfococcaceae</taxon>
        <taxon>Desulfonema</taxon>
    </lineage>
</organism>
<sequence length="39" mass="4571">MNLRTFVSSWQKNQQQSDTKRLREPLCLCVFVAKKSATK</sequence>